<gene>
    <name evidence="5" type="ORF">A9308_03495</name>
</gene>
<evidence type="ECO:0000256" key="2">
    <source>
        <dbReference type="ARBA" id="ARBA00023002"/>
    </source>
</evidence>
<dbReference type="PROSITE" id="PS00061">
    <property type="entry name" value="ADH_SHORT"/>
    <property type="match status" value="1"/>
</dbReference>
<dbReference type="Pfam" id="PF13561">
    <property type="entry name" value="adh_short_C2"/>
    <property type="match status" value="1"/>
</dbReference>
<evidence type="ECO:0000256" key="1">
    <source>
        <dbReference type="ARBA" id="ARBA00006484"/>
    </source>
</evidence>
<reference evidence="5 6" key="1">
    <citation type="submission" date="2016-06" db="EMBL/GenBank/DDBJ databases">
        <title>Draft genome of Moraxella atlantae CCUG 66109.</title>
        <authorList>
            <person name="Salva-Serra F."/>
            <person name="Engstrom-Jakobsson H."/>
            <person name="Thorell K."/>
            <person name="Gonzales-Siles L."/>
            <person name="Karlsson R."/>
            <person name="Boulund F."/>
            <person name="Engstrand L."/>
            <person name="Kristiansson E."/>
            <person name="Moore E."/>
        </authorList>
    </citation>
    <scope>NUCLEOTIDE SEQUENCE [LARGE SCALE GENOMIC DNA]</scope>
    <source>
        <strain evidence="5 6">CCUG 66109</strain>
    </source>
</reference>
<comment type="similarity">
    <text evidence="1">Belongs to the short-chain dehydrogenases/reductases (SDR) family.</text>
</comment>
<dbReference type="GO" id="GO:0016614">
    <property type="term" value="F:oxidoreductase activity, acting on CH-OH group of donors"/>
    <property type="evidence" value="ECO:0007669"/>
    <property type="project" value="UniProtKB-ARBA"/>
</dbReference>
<dbReference type="Proteomes" id="UP000092508">
    <property type="component" value="Unassembled WGS sequence"/>
</dbReference>
<protein>
    <recommendedName>
        <fullName evidence="3">Uncharacterized oxidoreductase YghA</fullName>
    </recommendedName>
</protein>
<dbReference type="OrthoDB" id="9809287at2"/>
<proteinExistence type="inferred from homology"/>
<dbReference type="SUPFAM" id="SSF51735">
    <property type="entry name" value="NAD(P)-binding Rossmann-fold domains"/>
    <property type="match status" value="1"/>
</dbReference>
<evidence type="ECO:0000256" key="3">
    <source>
        <dbReference type="ARBA" id="ARBA00067437"/>
    </source>
</evidence>
<dbReference type="PANTHER" id="PTHR48107">
    <property type="entry name" value="NADPH-DEPENDENT ALDEHYDE REDUCTASE-LIKE PROTEIN, CHLOROPLASTIC-RELATED"/>
    <property type="match status" value="1"/>
</dbReference>
<organism evidence="5 6">
    <name type="scientific">Faucicola atlantae</name>
    <dbReference type="NCBI Taxonomy" id="34059"/>
    <lineage>
        <taxon>Bacteria</taxon>
        <taxon>Pseudomonadati</taxon>
        <taxon>Pseudomonadota</taxon>
        <taxon>Gammaproteobacteria</taxon>
        <taxon>Moraxellales</taxon>
        <taxon>Moraxellaceae</taxon>
        <taxon>Faucicola</taxon>
    </lineage>
</organism>
<name>A0A1B8QF76_9GAMM</name>
<dbReference type="FunFam" id="3.40.50.720:FF:000097">
    <property type="entry name" value="SDR family oxidoreductase"/>
    <property type="match status" value="1"/>
</dbReference>
<sequence length="301" mass="32203">MNQQATDKKTPTNPLTAYHDGDFPPEKQPNPGVQQQMKYIPDCGENSYRGHGRLQGRKALITGGDSGIGRAVAIAFAREGADVAISFLPEEQSDAEQVKSLIEAAGQRALLLPADLQDEHASRQIVKDTAEAFGGLDILVLNAGRQIVVERLEDLTADELRKTFDINVFSQIFSIQTALDYLPAGASIITTSSIQGFEPTTNLLQYAATKAALANLTKGLAAQFAERGIRVNAVAPGPIWTPLQVACGRDPEAVVDFGQESTLQRAGQPVELAGVYVFLASDEASYVTGQIYGITGGARLF</sequence>
<evidence type="ECO:0000256" key="4">
    <source>
        <dbReference type="SAM" id="MobiDB-lite"/>
    </source>
</evidence>
<feature type="region of interest" description="Disordered" evidence="4">
    <location>
        <begin position="1"/>
        <end position="34"/>
    </location>
</feature>
<keyword evidence="2" id="KW-0560">Oxidoreductase</keyword>
<dbReference type="AlphaFoldDB" id="A0A1B8QF76"/>
<dbReference type="RefSeq" id="WP_067234828.1">
    <property type="nucleotide sequence ID" value="NZ_CP171125.1"/>
</dbReference>
<dbReference type="PANTHER" id="PTHR48107:SF16">
    <property type="entry name" value="NADPH-DEPENDENT ALDEHYDE REDUCTASE 1, CHLOROPLASTIC"/>
    <property type="match status" value="1"/>
</dbReference>
<comment type="caution">
    <text evidence="5">The sequence shown here is derived from an EMBL/GenBank/DDBJ whole genome shotgun (WGS) entry which is preliminary data.</text>
</comment>
<dbReference type="PRINTS" id="PR00080">
    <property type="entry name" value="SDRFAMILY"/>
</dbReference>
<dbReference type="InterPro" id="IPR020904">
    <property type="entry name" value="Sc_DH/Rdtase_CS"/>
</dbReference>
<dbReference type="STRING" id="34059.A9308_03495"/>
<dbReference type="InterPro" id="IPR036291">
    <property type="entry name" value="NAD(P)-bd_dom_sf"/>
</dbReference>
<dbReference type="PRINTS" id="PR00081">
    <property type="entry name" value="GDHRDH"/>
</dbReference>
<accession>A0A1B8QF76</accession>
<evidence type="ECO:0000313" key="5">
    <source>
        <dbReference type="EMBL" id="OBX80612.1"/>
    </source>
</evidence>
<dbReference type="InterPro" id="IPR002347">
    <property type="entry name" value="SDR_fam"/>
</dbReference>
<dbReference type="EMBL" id="LZMZ01000005">
    <property type="protein sequence ID" value="OBX80612.1"/>
    <property type="molecule type" value="Genomic_DNA"/>
</dbReference>
<evidence type="ECO:0000313" key="6">
    <source>
        <dbReference type="Proteomes" id="UP000092508"/>
    </source>
</evidence>
<feature type="compositionally biased region" description="Basic and acidic residues" evidence="4">
    <location>
        <begin position="1"/>
        <end position="10"/>
    </location>
</feature>
<dbReference type="Gene3D" id="3.40.50.720">
    <property type="entry name" value="NAD(P)-binding Rossmann-like Domain"/>
    <property type="match status" value="1"/>
</dbReference>